<dbReference type="EMBL" id="CP144748">
    <property type="protein sequence ID" value="WVZ69226.1"/>
    <property type="molecule type" value="Genomic_DNA"/>
</dbReference>
<evidence type="ECO:0000313" key="1">
    <source>
        <dbReference type="EMBL" id="WVZ69226.1"/>
    </source>
</evidence>
<protein>
    <submittedName>
        <fullName evidence="1">Uncharacterized protein</fullName>
    </submittedName>
</protein>
<reference evidence="1 2" key="1">
    <citation type="submission" date="2024-02" db="EMBL/GenBank/DDBJ databases">
        <title>High-quality chromosome-scale genome assembly of Pensacola bahiagrass (Paspalum notatum Flugge var. saurae).</title>
        <authorList>
            <person name="Vega J.M."/>
            <person name="Podio M."/>
            <person name="Orjuela J."/>
            <person name="Siena L.A."/>
            <person name="Pessino S.C."/>
            <person name="Combes M.C."/>
            <person name="Mariac C."/>
            <person name="Albertini E."/>
            <person name="Pupilli F."/>
            <person name="Ortiz J.P.A."/>
            <person name="Leblanc O."/>
        </authorList>
    </citation>
    <scope>NUCLEOTIDE SEQUENCE [LARGE SCALE GENOMIC DNA]</scope>
    <source>
        <strain evidence="1">R1</strain>
        <tissue evidence="1">Leaf</tissue>
    </source>
</reference>
<dbReference type="Proteomes" id="UP001341281">
    <property type="component" value="Chromosome 04"/>
</dbReference>
<keyword evidence="2" id="KW-1185">Reference proteome</keyword>
<accession>A0AAQ3T9V2</accession>
<dbReference type="AlphaFoldDB" id="A0AAQ3T9V2"/>
<organism evidence="1 2">
    <name type="scientific">Paspalum notatum var. saurae</name>
    <dbReference type="NCBI Taxonomy" id="547442"/>
    <lineage>
        <taxon>Eukaryota</taxon>
        <taxon>Viridiplantae</taxon>
        <taxon>Streptophyta</taxon>
        <taxon>Embryophyta</taxon>
        <taxon>Tracheophyta</taxon>
        <taxon>Spermatophyta</taxon>
        <taxon>Magnoliopsida</taxon>
        <taxon>Liliopsida</taxon>
        <taxon>Poales</taxon>
        <taxon>Poaceae</taxon>
        <taxon>PACMAD clade</taxon>
        <taxon>Panicoideae</taxon>
        <taxon>Andropogonodae</taxon>
        <taxon>Paspaleae</taxon>
        <taxon>Paspalinae</taxon>
        <taxon>Paspalum</taxon>
    </lineage>
</organism>
<name>A0AAQ3T9V2_PASNO</name>
<sequence>MNLLIVLQEMYTIHPQLQESKRILHQPCPQGTKGSYVGDSISKNVGKGRQTCEYLKQQKRIHTVFERKQDRRNWQTVSTVHQAVGQVHVSVSRPFVRIIGTLEPEQKCLNRAAN</sequence>
<proteinExistence type="predicted"/>
<evidence type="ECO:0000313" key="2">
    <source>
        <dbReference type="Proteomes" id="UP001341281"/>
    </source>
</evidence>
<gene>
    <name evidence="1" type="ORF">U9M48_018044</name>
</gene>